<accession>E4YWL3</accession>
<dbReference type="EMBL" id="FN655678">
    <property type="protein sequence ID" value="CBY39848.1"/>
    <property type="molecule type" value="Genomic_DNA"/>
</dbReference>
<evidence type="ECO:0000313" key="1">
    <source>
        <dbReference type="EMBL" id="CBY39848.1"/>
    </source>
</evidence>
<reference evidence="1" key="1">
    <citation type="journal article" date="2010" name="Science">
        <title>Plasticity of animal genome architecture unmasked by rapid evolution of a pelagic tunicate.</title>
        <authorList>
            <person name="Denoeud F."/>
            <person name="Henriet S."/>
            <person name="Mungpakdee S."/>
            <person name="Aury J.M."/>
            <person name="Da Silva C."/>
            <person name="Brinkmann H."/>
            <person name="Mikhaleva J."/>
            <person name="Olsen L.C."/>
            <person name="Jubin C."/>
            <person name="Canestro C."/>
            <person name="Bouquet J.M."/>
            <person name="Danks G."/>
            <person name="Poulain J."/>
            <person name="Campsteijn C."/>
            <person name="Adamski M."/>
            <person name="Cross I."/>
            <person name="Yadetie F."/>
            <person name="Muffato M."/>
            <person name="Louis A."/>
            <person name="Butcher S."/>
            <person name="Tsagkogeorga G."/>
            <person name="Konrad A."/>
            <person name="Singh S."/>
            <person name="Jensen M.F."/>
            <person name="Cong E.H."/>
            <person name="Eikeseth-Otteraa H."/>
            <person name="Noel B."/>
            <person name="Anthouard V."/>
            <person name="Porcel B.M."/>
            <person name="Kachouri-Lafond R."/>
            <person name="Nishino A."/>
            <person name="Ugolini M."/>
            <person name="Chourrout P."/>
            <person name="Nishida H."/>
            <person name="Aasland R."/>
            <person name="Huzurbazar S."/>
            <person name="Westhof E."/>
            <person name="Delsuc F."/>
            <person name="Lehrach H."/>
            <person name="Reinhardt R."/>
            <person name="Weissenbach J."/>
            <person name="Roy S.W."/>
            <person name="Artiguenave F."/>
            <person name="Postlethwait J.H."/>
            <person name="Manak J.R."/>
            <person name="Thompson E.M."/>
            <person name="Jaillon O."/>
            <person name="Du Pasquier L."/>
            <person name="Boudinot P."/>
            <person name="Liberles D.A."/>
            <person name="Volff J.N."/>
            <person name="Philippe H."/>
            <person name="Lenhard B."/>
            <person name="Roest Crollius H."/>
            <person name="Wincker P."/>
            <person name="Chourrout D."/>
        </authorList>
    </citation>
    <scope>NUCLEOTIDE SEQUENCE [LARGE SCALE GENOMIC DNA]</scope>
</reference>
<gene>
    <name evidence="1" type="ORF">GSOID_T00020443001</name>
</gene>
<dbReference type="AlphaFoldDB" id="E4YWL3"/>
<organism evidence="1">
    <name type="scientific">Oikopleura dioica</name>
    <name type="common">Tunicate</name>
    <dbReference type="NCBI Taxonomy" id="34765"/>
    <lineage>
        <taxon>Eukaryota</taxon>
        <taxon>Metazoa</taxon>
        <taxon>Chordata</taxon>
        <taxon>Tunicata</taxon>
        <taxon>Appendicularia</taxon>
        <taxon>Copelata</taxon>
        <taxon>Oikopleuridae</taxon>
        <taxon>Oikopleura</taxon>
    </lineage>
</organism>
<name>E4YWL3_OIKDI</name>
<protein>
    <submittedName>
        <fullName evidence="1">Uncharacterized protein</fullName>
    </submittedName>
</protein>
<sequence>MREILAYNHGRFIAADLTQDYATCGNQIRIATLEDDDFGNNCENDLLLSDADKNQVDSEENTISEEINCGLILMADENLIDNEESTSLEEDFVKSTMTRKEKTEKLKAVIDNMKDNSEDDAKQFKTGQKISRHAHKLSPGKIEDLEHGDIIFNQKSVELAPTFPPRFRFKIPDAKRSTLPKPVFKNYLSDNNNDNSSDAPNKLVTLQVPNTPLPKLNISVKGATAEIDSTPLAESNVQKAIYGSDENTKTLAKVLRDDCCDNPVCRKKTEFLKLLMTVGSSDPPKLPNRIFRVFSDELKE</sequence>
<dbReference type="Proteomes" id="UP000011014">
    <property type="component" value="Unassembled WGS sequence"/>
</dbReference>
<proteinExistence type="predicted"/>